<feature type="transmembrane region" description="Helical" evidence="5">
    <location>
        <begin position="43"/>
        <end position="63"/>
    </location>
</feature>
<dbReference type="Proteomes" id="UP001460888">
    <property type="component" value="Unassembled WGS sequence"/>
</dbReference>
<name>A0ABV2B466_9GAMM</name>
<protein>
    <submittedName>
        <fullName evidence="8">O-glycosylation ligase, exosortase system type 1-associated protein</fullName>
    </submittedName>
</protein>
<feature type="transmembrane region" description="Helical" evidence="5">
    <location>
        <begin position="128"/>
        <end position="152"/>
    </location>
</feature>
<feature type="transmembrane region" description="Helical" evidence="5">
    <location>
        <begin position="6"/>
        <end position="31"/>
    </location>
</feature>
<evidence type="ECO:0000256" key="4">
    <source>
        <dbReference type="ARBA" id="ARBA00023136"/>
    </source>
</evidence>
<feature type="domain" description="DUF5935" evidence="7">
    <location>
        <begin position="1"/>
        <end position="186"/>
    </location>
</feature>
<dbReference type="InterPro" id="IPR017528">
    <property type="entry name" value="CHP03097O-antigen_lig-rel"/>
</dbReference>
<dbReference type="RefSeq" id="WP_353113118.1">
    <property type="nucleotide sequence ID" value="NZ_APND01000005.1"/>
</dbReference>
<evidence type="ECO:0000256" key="5">
    <source>
        <dbReference type="SAM" id="Phobius"/>
    </source>
</evidence>
<feature type="transmembrane region" description="Helical" evidence="5">
    <location>
        <begin position="323"/>
        <end position="344"/>
    </location>
</feature>
<evidence type="ECO:0000313" key="8">
    <source>
        <dbReference type="EMBL" id="MES1930685.1"/>
    </source>
</evidence>
<evidence type="ECO:0000256" key="3">
    <source>
        <dbReference type="ARBA" id="ARBA00022989"/>
    </source>
</evidence>
<reference evidence="8 9" key="1">
    <citation type="submission" date="2013-03" db="EMBL/GenBank/DDBJ databases">
        <title>Salinisphaera dokdonensis CL-ES53 Genome Sequencing.</title>
        <authorList>
            <person name="Li C."/>
            <person name="Lai Q."/>
            <person name="Shao Z."/>
        </authorList>
    </citation>
    <scope>NUCLEOTIDE SEQUENCE [LARGE SCALE GENOMIC DNA]</scope>
    <source>
        <strain evidence="8 9">CL-ES53</strain>
    </source>
</reference>
<feature type="transmembrane region" description="Helical" evidence="5">
    <location>
        <begin position="164"/>
        <end position="185"/>
    </location>
</feature>
<evidence type="ECO:0000259" key="7">
    <source>
        <dbReference type="Pfam" id="PF19358"/>
    </source>
</evidence>
<sequence>MRDIALSMLILGLLPLIIVQPYIGVLAWSWLGYMNPHRLTYGFAYSLPWVQIVALLTLAGMFYAREKWAPPSSAITWLIAAFLFWTAVTTLFAFSGDAAWPSFEKFVKIQAMILATLVLVRGQTKIHWLVVVIAFSIGFYGIKGGIFTILTGGGNRVLGPAGSFITDNNALALALCIVLPLFRYLHLQATHRWSRMGFMLCMVLITLAVLATYSRGGMLGLAAVGMFLLLKSRKRAGFLIVALLAVPLLLSVMPDKWASRMNTITDYQTEGSAVSRIETWRFAVNLGLDRPARGGGFGASTNSTIFWRYAPPNASKPRAVHSIFFQVLAEHGFVGLGLFLALLIAGWRSCNAIRRQTFEDPEKKWAYDLASMLQVSLVAYAVAGAFLPLPYFDLIYQLLAIIALVRVQFVAEPVAAKSRRAARPNVEALS</sequence>
<comment type="subcellular location">
    <subcellularLocation>
        <location evidence="1">Membrane</location>
        <topology evidence="1">Multi-pass membrane protein</topology>
    </subcellularLocation>
</comment>
<evidence type="ECO:0000259" key="6">
    <source>
        <dbReference type="Pfam" id="PF04932"/>
    </source>
</evidence>
<keyword evidence="3 5" id="KW-1133">Transmembrane helix</keyword>
<dbReference type="PANTHER" id="PTHR37422:SF13">
    <property type="entry name" value="LIPOPOLYSACCHARIDE BIOSYNTHESIS PROTEIN PA4999-RELATED"/>
    <property type="match status" value="1"/>
</dbReference>
<feature type="transmembrane region" description="Helical" evidence="5">
    <location>
        <begin position="197"/>
        <end position="229"/>
    </location>
</feature>
<keyword evidence="4 5" id="KW-0472">Membrane</keyword>
<gene>
    <name evidence="8" type="ORF">SADO_15594</name>
</gene>
<dbReference type="PANTHER" id="PTHR37422">
    <property type="entry name" value="TEICHURONIC ACID BIOSYNTHESIS PROTEIN TUAE"/>
    <property type="match status" value="1"/>
</dbReference>
<dbReference type="InterPro" id="IPR051533">
    <property type="entry name" value="WaaL-like"/>
</dbReference>
<dbReference type="NCBIfam" id="TIGR03097">
    <property type="entry name" value="PEP_O_lig_1"/>
    <property type="match status" value="1"/>
</dbReference>
<comment type="caution">
    <text evidence="8">The sequence shown here is derived from an EMBL/GenBank/DDBJ whole genome shotgun (WGS) entry which is preliminary data.</text>
</comment>
<keyword evidence="8" id="KW-0436">Ligase</keyword>
<evidence type="ECO:0000256" key="2">
    <source>
        <dbReference type="ARBA" id="ARBA00022692"/>
    </source>
</evidence>
<accession>A0ABV2B466</accession>
<feature type="transmembrane region" description="Helical" evidence="5">
    <location>
        <begin position="236"/>
        <end position="253"/>
    </location>
</feature>
<feature type="transmembrane region" description="Helical" evidence="5">
    <location>
        <begin position="365"/>
        <end position="388"/>
    </location>
</feature>
<dbReference type="EMBL" id="APND01000005">
    <property type="protein sequence ID" value="MES1930685.1"/>
    <property type="molecule type" value="Genomic_DNA"/>
</dbReference>
<evidence type="ECO:0000313" key="9">
    <source>
        <dbReference type="Proteomes" id="UP001460888"/>
    </source>
</evidence>
<keyword evidence="2 5" id="KW-0812">Transmembrane</keyword>
<proteinExistence type="predicted"/>
<feature type="domain" description="O-antigen ligase-related" evidence="6">
    <location>
        <begin position="201"/>
        <end position="340"/>
    </location>
</feature>
<dbReference type="Pfam" id="PF04932">
    <property type="entry name" value="Wzy_C"/>
    <property type="match status" value="1"/>
</dbReference>
<evidence type="ECO:0000256" key="1">
    <source>
        <dbReference type="ARBA" id="ARBA00004141"/>
    </source>
</evidence>
<dbReference type="Pfam" id="PF19358">
    <property type="entry name" value="DUF5935"/>
    <property type="match status" value="1"/>
</dbReference>
<feature type="transmembrane region" description="Helical" evidence="5">
    <location>
        <begin position="75"/>
        <end position="94"/>
    </location>
</feature>
<dbReference type="InterPro" id="IPR007016">
    <property type="entry name" value="O-antigen_ligase-rel_domated"/>
</dbReference>
<organism evidence="8 9">
    <name type="scientific">Salinisphaera dokdonensis CL-ES53</name>
    <dbReference type="NCBI Taxonomy" id="1304272"/>
    <lineage>
        <taxon>Bacteria</taxon>
        <taxon>Pseudomonadati</taxon>
        <taxon>Pseudomonadota</taxon>
        <taxon>Gammaproteobacteria</taxon>
        <taxon>Salinisphaerales</taxon>
        <taxon>Salinisphaeraceae</taxon>
        <taxon>Salinisphaera</taxon>
    </lineage>
</organism>
<keyword evidence="9" id="KW-1185">Reference proteome</keyword>
<dbReference type="InterPro" id="IPR045979">
    <property type="entry name" value="DUF5935"/>
</dbReference>
<dbReference type="GO" id="GO:0016874">
    <property type="term" value="F:ligase activity"/>
    <property type="evidence" value="ECO:0007669"/>
    <property type="project" value="UniProtKB-KW"/>
</dbReference>